<evidence type="ECO:0000256" key="1">
    <source>
        <dbReference type="SAM" id="MobiDB-lite"/>
    </source>
</evidence>
<dbReference type="EMBL" id="JANBQF010000187">
    <property type="protein sequence ID" value="KAJ2003919.1"/>
    <property type="molecule type" value="Genomic_DNA"/>
</dbReference>
<organism evidence="2 3">
    <name type="scientific">Coemansia thaxteri</name>
    <dbReference type="NCBI Taxonomy" id="2663907"/>
    <lineage>
        <taxon>Eukaryota</taxon>
        <taxon>Fungi</taxon>
        <taxon>Fungi incertae sedis</taxon>
        <taxon>Zoopagomycota</taxon>
        <taxon>Kickxellomycotina</taxon>
        <taxon>Kickxellomycetes</taxon>
        <taxon>Kickxellales</taxon>
        <taxon>Kickxellaceae</taxon>
        <taxon>Coemansia</taxon>
    </lineage>
</organism>
<evidence type="ECO:0000313" key="2">
    <source>
        <dbReference type="EMBL" id="KAJ2003919.1"/>
    </source>
</evidence>
<reference evidence="2" key="1">
    <citation type="submission" date="2022-07" db="EMBL/GenBank/DDBJ databases">
        <title>Phylogenomic reconstructions and comparative analyses of Kickxellomycotina fungi.</title>
        <authorList>
            <person name="Reynolds N.K."/>
            <person name="Stajich J.E."/>
            <person name="Barry K."/>
            <person name="Grigoriev I.V."/>
            <person name="Crous P."/>
            <person name="Smith M.E."/>
        </authorList>
    </citation>
    <scope>NUCLEOTIDE SEQUENCE</scope>
    <source>
        <strain evidence="2">IMI 214461</strain>
    </source>
</reference>
<gene>
    <name evidence="2" type="ORF">H4R26_002799</name>
</gene>
<comment type="caution">
    <text evidence="2">The sequence shown here is derived from an EMBL/GenBank/DDBJ whole genome shotgun (WGS) entry which is preliminary data.</text>
</comment>
<keyword evidence="3" id="KW-1185">Reference proteome</keyword>
<feature type="region of interest" description="Disordered" evidence="1">
    <location>
        <begin position="1"/>
        <end position="73"/>
    </location>
</feature>
<dbReference type="Proteomes" id="UP001150907">
    <property type="component" value="Unassembled WGS sequence"/>
</dbReference>
<sequence length="105" mass="10758">MTQRRPGEPDDLPIIGSDGPSPSKKENKAVKPKKADAPVVPPPKQQPSVPQDLGWERRNNGVVVGSSGGGGSMVRNLDVEGSAARTAASAGAVAASIVAVVLNFY</sequence>
<accession>A0A9W8BJ61</accession>
<protein>
    <submittedName>
        <fullName evidence="2">Uncharacterized protein</fullName>
    </submittedName>
</protein>
<feature type="compositionally biased region" description="Basic and acidic residues" evidence="1">
    <location>
        <begin position="23"/>
        <end position="36"/>
    </location>
</feature>
<proteinExistence type="predicted"/>
<name>A0A9W8BJ61_9FUNG</name>
<evidence type="ECO:0000313" key="3">
    <source>
        <dbReference type="Proteomes" id="UP001150907"/>
    </source>
</evidence>
<dbReference type="AlphaFoldDB" id="A0A9W8BJ61"/>